<organism evidence="1 2">
    <name type="scientific">Funneliformis geosporum</name>
    <dbReference type="NCBI Taxonomy" id="1117311"/>
    <lineage>
        <taxon>Eukaryota</taxon>
        <taxon>Fungi</taxon>
        <taxon>Fungi incertae sedis</taxon>
        <taxon>Mucoromycota</taxon>
        <taxon>Glomeromycotina</taxon>
        <taxon>Glomeromycetes</taxon>
        <taxon>Glomerales</taxon>
        <taxon>Glomeraceae</taxon>
        <taxon>Funneliformis</taxon>
    </lineage>
</organism>
<accession>A0A9W4SFG1</accession>
<reference evidence="1" key="1">
    <citation type="submission" date="2022-08" db="EMBL/GenBank/DDBJ databases">
        <authorList>
            <person name="Kallberg Y."/>
            <person name="Tangrot J."/>
            <person name="Rosling A."/>
        </authorList>
    </citation>
    <scope>NUCLEOTIDE SEQUENCE</scope>
    <source>
        <strain evidence="1">Wild A</strain>
    </source>
</reference>
<keyword evidence="2" id="KW-1185">Reference proteome</keyword>
<gene>
    <name evidence="1" type="ORF">FWILDA_LOCUS2844</name>
</gene>
<dbReference type="OrthoDB" id="2422680at2759"/>
<name>A0A9W4SFG1_9GLOM</name>
<dbReference type="Proteomes" id="UP001153678">
    <property type="component" value="Unassembled WGS sequence"/>
</dbReference>
<evidence type="ECO:0000313" key="1">
    <source>
        <dbReference type="EMBL" id="CAI2166982.1"/>
    </source>
</evidence>
<evidence type="ECO:0000313" key="2">
    <source>
        <dbReference type="Proteomes" id="UP001153678"/>
    </source>
</evidence>
<dbReference type="AlphaFoldDB" id="A0A9W4SFG1"/>
<dbReference type="EMBL" id="CAMKVN010000350">
    <property type="protein sequence ID" value="CAI2166982.1"/>
    <property type="molecule type" value="Genomic_DNA"/>
</dbReference>
<comment type="caution">
    <text evidence="1">The sequence shown here is derived from an EMBL/GenBank/DDBJ whole genome shotgun (WGS) entry which is preliminary data.</text>
</comment>
<sequence length="125" mass="14115">MAFLNAYMNSKLGTSSLLIASDLYRSFHRSLAIVEKNEVGSYSKYIVKYAKKLKTAVKTVRNQASKSKALDNITNAITEKCKRDSNDNYENKLNKEMVKENYATSARESSNDFTISSFSIEMSSK</sequence>
<proteinExistence type="predicted"/>
<protein>
    <submittedName>
        <fullName evidence="1">13466_t:CDS:1</fullName>
    </submittedName>
</protein>